<organism evidence="3 4">
    <name type="scientific">Pieris brassicae</name>
    <name type="common">White butterfly</name>
    <name type="synonym">Large white butterfly</name>
    <dbReference type="NCBI Taxonomy" id="7116"/>
    <lineage>
        <taxon>Eukaryota</taxon>
        <taxon>Metazoa</taxon>
        <taxon>Ecdysozoa</taxon>
        <taxon>Arthropoda</taxon>
        <taxon>Hexapoda</taxon>
        <taxon>Insecta</taxon>
        <taxon>Pterygota</taxon>
        <taxon>Neoptera</taxon>
        <taxon>Endopterygota</taxon>
        <taxon>Lepidoptera</taxon>
        <taxon>Glossata</taxon>
        <taxon>Ditrysia</taxon>
        <taxon>Papilionoidea</taxon>
        <taxon>Pieridae</taxon>
        <taxon>Pierinae</taxon>
        <taxon>Pieris</taxon>
    </lineage>
</organism>
<feature type="domain" description="Chitin-binding type-2" evidence="2">
    <location>
        <begin position="1241"/>
        <end position="1300"/>
    </location>
</feature>
<feature type="domain" description="Chitin-binding type-2" evidence="2">
    <location>
        <begin position="1095"/>
        <end position="1151"/>
    </location>
</feature>
<dbReference type="Proteomes" id="UP001152562">
    <property type="component" value="Unassembled WGS sequence"/>
</dbReference>
<dbReference type="GO" id="GO:0005576">
    <property type="term" value="C:extracellular region"/>
    <property type="evidence" value="ECO:0007669"/>
    <property type="project" value="InterPro"/>
</dbReference>
<protein>
    <recommendedName>
        <fullName evidence="2">Chitin-binding type-2 domain-containing protein</fullName>
    </recommendedName>
</protein>
<comment type="caution">
    <text evidence="3">The sequence shown here is derived from an EMBL/GenBank/DDBJ whole genome shotgun (WGS) entry which is preliminary data.</text>
</comment>
<name>A0A9P0T7Z2_PIEBR</name>
<dbReference type="SMART" id="SM00494">
    <property type="entry name" value="ChtBD2"/>
    <property type="match status" value="3"/>
</dbReference>
<proteinExistence type="predicted"/>
<evidence type="ECO:0000259" key="2">
    <source>
        <dbReference type="PROSITE" id="PS50940"/>
    </source>
</evidence>
<dbReference type="Pfam" id="PF01607">
    <property type="entry name" value="CBM_14"/>
    <property type="match status" value="2"/>
</dbReference>
<feature type="signal peptide" evidence="1">
    <location>
        <begin position="1"/>
        <end position="29"/>
    </location>
</feature>
<dbReference type="Gene3D" id="2.170.140.10">
    <property type="entry name" value="Chitin binding domain"/>
    <property type="match status" value="2"/>
</dbReference>
<gene>
    <name evidence="3" type="ORF">PIBRA_LOCUS2240</name>
</gene>
<feature type="chain" id="PRO_5040306649" description="Chitin-binding type-2 domain-containing protein" evidence="1">
    <location>
        <begin position="30"/>
        <end position="1300"/>
    </location>
</feature>
<accession>A0A9P0T7Z2</accession>
<keyword evidence="1" id="KW-0732">Signal</keyword>
<dbReference type="InterPro" id="IPR036508">
    <property type="entry name" value="Chitin-bd_dom_sf"/>
</dbReference>
<evidence type="ECO:0000313" key="3">
    <source>
        <dbReference type="EMBL" id="CAH3992985.1"/>
    </source>
</evidence>
<sequence>MAFKEKEIKKSRVLLFLAVVISQVKFVSAINSDCKGKAFYCLNSTHFMICLDLGDGVSTTVEDFIIPCPPPTICIETNDFECEYHTPTTLKPILPSEVSVTELNAQTWRDDSDYTTFLPFWFNKEDSVKSEKYYDIFDDQLITRKTIPETSTNQESTTETKINDEINTERTTFTQELALPPTVYTITEDATISSQQVKLVKNAVADEYYHHFDTVSTTTLSESTTQTTTQYDETQSTTGYIDQHISSNDIIIKEPPILNFYTYQEEATTNAPLNLNYGPGGITLTRNFESDKIITTAQESKNEEIQRTTNSEITTLTTEIDTYLNTYSDYVDTFSPITALKEAEEMPSEVTYTIMNYEISTEFNNYKNNNKFGTTTPLTTLQQENLIVKDVLMTNISDVSNVEDYINNNSITKVPEEDTTINSGKTEDTEINYSNIIDANINYPTTTDIHEYINTVVSTTEENIINEEYEAKYFPKFTTTIDESSVKYMTRPYVSQIFNNDVNQITYKDEENTHHSSSYSPKANINIILKNTQNVTTSTAVLNLDLMVTEMSSQNDKDFSEMQQTTSKVPDTEYIMQDITSPYDHKGTIPNIEQQSLFSFENITVLNDYVSSSTQNDFKKINLGSTQALDYQISTDSSLLSPIETPSIIKDNLIVPLFTAQDNITEIKINDTVFTERYNDHNTKQSNYKNQDKTNTNFYTTFTQSYASTSSLPVYDYKSNTKITFPDFKDPKTTSTELKTNLKAMDTYIKETTISEQSNTDFHTFGIEDRRITTEFMNSSWLKNAESNNNQYEVTKEMNVIYDHKSRDTVSTIPSIFDVNNLGTVTIDRKNKLEKTVTVPSTEMKSTLSISQDESSVNNIFTFINDMFTTSYVNATESYAYSNFQDKEITESVNYIQESKPTNTTKYEDKYSSSVGNTNPMVNKLPIKIPDITTETIHKLSTGVPQGPIIAIMNGTQTVVINSEDSKIEGAGEAIKLSTMEIDNTNVTRSTTVLVSHSTKTLNLSQLNSKVPLISNASYTHINNTVEMNSPSIALAHNITLVRHETIRKKQSVLPNVQDKKETVSVQINKPCNKTIHNTTRNNKTSPDITLEQLNFTCLNRYSGKYPDQNNCQTFYMCIGTMNPIVGQCPQNSVFSDILNQCTRNLSHCVRHNEFQCVSPGRFSDLWSRDTYYICVKHKSKFVRFKLRCHKGYFLNRTSITCVEDPVIVKQFTLESYSTSSSSNSTDSNSGQIVSKDTDVEFKCEKEGVFPDPNHCRKYYVCKKISKSKIRLKKKKCDSDEVFNKKKKKCVDEDSYECET</sequence>
<evidence type="ECO:0000313" key="4">
    <source>
        <dbReference type="Proteomes" id="UP001152562"/>
    </source>
</evidence>
<dbReference type="SUPFAM" id="SSF57625">
    <property type="entry name" value="Invertebrate chitin-binding proteins"/>
    <property type="match status" value="2"/>
</dbReference>
<dbReference type="GO" id="GO:0008061">
    <property type="term" value="F:chitin binding"/>
    <property type="evidence" value="ECO:0007669"/>
    <property type="project" value="InterPro"/>
</dbReference>
<dbReference type="InterPro" id="IPR002557">
    <property type="entry name" value="Chitin-bd_dom"/>
</dbReference>
<keyword evidence="4" id="KW-1185">Reference proteome</keyword>
<evidence type="ECO:0000256" key="1">
    <source>
        <dbReference type="SAM" id="SignalP"/>
    </source>
</evidence>
<dbReference type="PROSITE" id="PS50940">
    <property type="entry name" value="CHIT_BIND_II"/>
    <property type="match status" value="2"/>
</dbReference>
<reference evidence="3" key="1">
    <citation type="submission" date="2022-05" db="EMBL/GenBank/DDBJ databases">
        <authorList>
            <person name="Okamura Y."/>
        </authorList>
    </citation>
    <scope>NUCLEOTIDE SEQUENCE</scope>
</reference>
<dbReference type="EMBL" id="CALOZG010000003">
    <property type="protein sequence ID" value="CAH3992985.1"/>
    <property type="molecule type" value="Genomic_DNA"/>
</dbReference>